<dbReference type="InterPro" id="IPR001107">
    <property type="entry name" value="Band_7"/>
</dbReference>
<gene>
    <name evidence="2" type="ORF">NDES1114_LOCUS7109</name>
</gene>
<dbReference type="PANTHER" id="PTHR43327">
    <property type="entry name" value="STOMATIN-LIKE PROTEIN 2, MITOCHONDRIAL"/>
    <property type="match status" value="1"/>
</dbReference>
<dbReference type="EMBL" id="HBGF01010704">
    <property type="protein sequence ID" value="CAD9100783.1"/>
    <property type="molecule type" value="Transcribed_RNA"/>
</dbReference>
<protein>
    <recommendedName>
        <fullName evidence="1">Band 7 domain-containing protein</fullName>
    </recommendedName>
</protein>
<accession>A0A7S1PTM6</accession>
<dbReference type="AlphaFoldDB" id="A0A7S1PTM6"/>
<reference evidence="2" key="1">
    <citation type="submission" date="2021-01" db="EMBL/GenBank/DDBJ databases">
        <authorList>
            <person name="Corre E."/>
            <person name="Pelletier E."/>
            <person name="Niang G."/>
            <person name="Scheremetjew M."/>
            <person name="Finn R."/>
            <person name="Kale V."/>
            <person name="Holt S."/>
            <person name="Cochrane G."/>
            <person name="Meng A."/>
            <person name="Brown T."/>
            <person name="Cohen L."/>
        </authorList>
    </citation>
    <scope>NUCLEOTIDE SEQUENCE</scope>
    <source>
        <strain evidence="2">CCAP 1951/1</strain>
    </source>
</reference>
<feature type="domain" description="Band 7" evidence="1">
    <location>
        <begin position="2"/>
        <end position="161"/>
    </location>
</feature>
<dbReference type="InterPro" id="IPR036013">
    <property type="entry name" value="Band_7/SPFH_dom_sf"/>
</dbReference>
<dbReference type="Gene3D" id="3.30.479.30">
    <property type="entry name" value="Band 7 domain"/>
    <property type="match status" value="1"/>
</dbReference>
<evidence type="ECO:0000259" key="1">
    <source>
        <dbReference type="SMART" id="SM00244"/>
    </source>
</evidence>
<name>A0A7S1PTM6_NEODS</name>
<dbReference type="CDD" id="cd03407">
    <property type="entry name" value="SPFH_like_u4"/>
    <property type="match status" value="1"/>
</dbReference>
<dbReference type="SMART" id="SM00244">
    <property type="entry name" value="PHB"/>
    <property type="match status" value="1"/>
</dbReference>
<dbReference type="InterPro" id="IPR050710">
    <property type="entry name" value="Band7/mec-2_domain"/>
</dbReference>
<proteinExistence type="predicted"/>
<sequence length="289" mass="31364">MSCFICVEQSEVAVVESFGKFTYLATPGCHCLVPCRDEVAGKVSLRLEEMNCNIESKSRDNVFLSISVSIQFQILHQSVEKAFYTLDRADKQIEAYVHNSVRGKVPQYELDQIYSMRGEISQAVKEEIDQHMESYGYEIITVLITDIEPAPSVTEAMNRIQTNSRLKAATVDKSEAHKIAVIKAAEADAEAKRLSGVGMAEQRKAAIMGLQTSVSDFQANVPGMTAKDVMSLLLMNQYFDCVKDIAEAGGKGANTIFVPHSGSNSVAEGVIAAGAAGSGGGQAVVQRRR</sequence>
<organism evidence="2">
    <name type="scientific">Neobodo designis</name>
    <name type="common">Flagellated protozoan</name>
    <name type="synonym">Bodo designis</name>
    <dbReference type="NCBI Taxonomy" id="312471"/>
    <lineage>
        <taxon>Eukaryota</taxon>
        <taxon>Discoba</taxon>
        <taxon>Euglenozoa</taxon>
        <taxon>Kinetoplastea</taxon>
        <taxon>Metakinetoplastina</taxon>
        <taxon>Neobodonida</taxon>
        <taxon>Neobodo</taxon>
    </lineage>
</organism>
<dbReference type="PANTHER" id="PTHR43327:SF10">
    <property type="entry name" value="STOMATIN-LIKE PROTEIN 2, MITOCHONDRIAL"/>
    <property type="match status" value="1"/>
</dbReference>
<evidence type="ECO:0000313" key="2">
    <source>
        <dbReference type="EMBL" id="CAD9100783.1"/>
    </source>
</evidence>
<dbReference type="Pfam" id="PF01145">
    <property type="entry name" value="Band_7"/>
    <property type="match status" value="1"/>
</dbReference>
<dbReference type="SUPFAM" id="SSF117892">
    <property type="entry name" value="Band 7/SPFH domain"/>
    <property type="match status" value="1"/>
</dbReference>